<dbReference type="GO" id="GO:0042601">
    <property type="term" value="C:endospore-forming forespore"/>
    <property type="evidence" value="ECO:0007669"/>
    <property type="project" value="InterPro"/>
</dbReference>
<dbReference type="HAMAP" id="MF_00667">
    <property type="entry name" value="SspH"/>
    <property type="match status" value="1"/>
</dbReference>
<dbReference type="GO" id="GO:0030436">
    <property type="term" value="P:asexual sporulation"/>
    <property type="evidence" value="ECO:0007669"/>
    <property type="project" value="InterPro"/>
</dbReference>
<name>A0A7G5BSJ9_9BACL</name>
<proteinExistence type="inferred from homology"/>
<evidence type="ECO:0000256" key="2">
    <source>
        <dbReference type="ARBA" id="ARBA00006573"/>
    </source>
</evidence>
<evidence type="ECO:0000313" key="4">
    <source>
        <dbReference type="EMBL" id="QMV39933.1"/>
    </source>
</evidence>
<dbReference type="NCBIfam" id="NF002867">
    <property type="entry name" value="PRK03174.1"/>
    <property type="match status" value="1"/>
</dbReference>
<dbReference type="KEGG" id="cchl:FPL14_00980"/>
<evidence type="ECO:0000313" key="5">
    <source>
        <dbReference type="Proteomes" id="UP000515679"/>
    </source>
</evidence>
<dbReference type="InterPro" id="IPR012610">
    <property type="entry name" value="SASP_SspH"/>
</dbReference>
<gene>
    <name evidence="4" type="ORF">FPL14_00980</name>
</gene>
<sequence length="75" mass="8433">MNKQRAAEIASSPVMANVTFGDNPVYIQHVDEENDTARIYPLAHPEQEQEVPIDMLMEHEPAQFEANTPIACPNK</sequence>
<reference evidence="4 5" key="1">
    <citation type="submission" date="2019-07" db="EMBL/GenBank/DDBJ databases">
        <authorList>
            <person name="Kim J.K."/>
            <person name="Cheong H.-M."/>
            <person name="Choi Y."/>
            <person name="Hwang K.J."/>
            <person name="Lee S."/>
            <person name="Choi C."/>
        </authorList>
    </citation>
    <scope>NUCLEOTIDE SEQUENCE [LARGE SCALE GENOMIC DNA]</scope>
    <source>
        <strain evidence="4 5">KS 22</strain>
    </source>
</reference>
<keyword evidence="5" id="KW-1185">Reference proteome</keyword>
<protein>
    <submittedName>
        <fullName evidence="4">Small acid-soluble spore protein H</fullName>
    </submittedName>
</protein>
<evidence type="ECO:0000256" key="3">
    <source>
        <dbReference type="ARBA" id="ARBA00022969"/>
    </source>
</evidence>
<keyword evidence="3" id="KW-0749">Sporulation</keyword>
<comment type="similarity">
    <text evidence="2">Belongs to the SspH family.</text>
</comment>
<dbReference type="Proteomes" id="UP000515679">
    <property type="component" value="Chromosome"/>
</dbReference>
<evidence type="ECO:0000256" key="1">
    <source>
        <dbReference type="ARBA" id="ARBA00004288"/>
    </source>
</evidence>
<dbReference type="Pfam" id="PF08141">
    <property type="entry name" value="SspH"/>
    <property type="match status" value="1"/>
</dbReference>
<comment type="subcellular location">
    <subcellularLocation>
        <location evidence="1">Spore core</location>
    </subcellularLocation>
</comment>
<accession>A0A7G5BSJ9</accession>
<dbReference type="GO" id="GO:0030435">
    <property type="term" value="P:sporulation resulting in formation of a cellular spore"/>
    <property type="evidence" value="ECO:0007669"/>
    <property type="project" value="UniProtKB-KW"/>
</dbReference>
<dbReference type="EMBL" id="CP041969">
    <property type="protein sequence ID" value="QMV39933.1"/>
    <property type="molecule type" value="Genomic_DNA"/>
</dbReference>
<dbReference type="NCBIfam" id="TIGR02861">
    <property type="entry name" value="SASP_H"/>
    <property type="match status" value="1"/>
</dbReference>
<dbReference type="AlphaFoldDB" id="A0A7G5BSJ9"/>
<organism evidence="4 5">
    <name type="scientific">Cohnella cholangitidis</name>
    <dbReference type="NCBI Taxonomy" id="2598458"/>
    <lineage>
        <taxon>Bacteria</taxon>
        <taxon>Bacillati</taxon>
        <taxon>Bacillota</taxon>
        <taxon>Bacilli</taxon>
        <taxon>Bacillales</taxon>
        <taxon>Paenibacillaceae</taxon>
        <taxon>Cohnella</taxon>
    </lineage>
</organism>